<dbReference type="Gene3D" id="3.90.1170.50">
    <property type="entry name" value="Aldehyde oxidase/xanthine dehydrogenase, a/b hammerhead"/>
    <property type="match status" value="1"/>
</dbReference>
<dbReference type="PANTHER" id="PTHR11908">
    <property type="entry name" value="XANTHINE DEHYDROGENASE"/>
    <property type="match status" value="1"/>
</dbReference>
<gene>
    <name evidence="4" type="ORF">S01H1_33488</name>
</gene>
<proteinExistence type="predicted"/>
<sequence>MPKKYVGKNIFKVDAQEKVTGKAIYPDDIYFDDMLYLKIKRATHPHAYLRRIDISKAEKLPGVVKIITAADIPQVKNFGLIIKDQPVLIGIGQKMRYMGDALAIVVAESKET</sequence>
<dbReference type="InterPro" id="IPR000674">
    <property type="entry name" value="Ald_Oxase/Xan_DH_a/b"/>
</dbReference>
<dbReference type="EMBL" id="BARS01020795">
    <property type="protein sequence ID" value="GAG11453.1"/>
    <property type="molecule type" value="Genomic_DNA"/>
</dbReference>
<reference evidence="4" key="1">
    <citation type="journal article" date="2014" name="Front. Microbiol.">
        <title>High frequency of phylogenetically diverse reductive dehalogenase-homologous genes in deep subseafloor sedimentary metagenomes.</title>
        <authorList>
            <person name="Kawai M."/>
            <person name="Futagami T."/>
            <person name="Toyoda A."/>
            <person name="Takaki Y."/>
            <person name="Nishi S."/>
            <person name="Hori S."/>
            <person name="Arai W."/>
            <person name="Tsubouchi T."/>
            <person name="Morono Y."/>
            <person name="Uchiyama I."/>
            <person name="Ito T."/>
            <person name="Fujiyama A."/>
            <person name="Inagaki F."/>
            <person name="Takami H."/>
        </authorList>
    </citation>
    <scope>NUCLEOTIDE SEQUENCE</scope>
    <source>
        <strain evidence="4">Expedition CK06-06</strain>
    </source>
</reference>
<comment type="caution">
    <text evidence="4">The sequence shown here is derived from an EMBL/GenBank/DDBJ whole genome shotgun (WGS) entry which is preliminary data.</text>
</comment>
<dbReference type="GO" id="GO:0016491">
    <property type="term" value="F:oxidoreductase activity"/>
    <property type="evidence" value="ECO:0007669"/>
    <property type="project" value="UniProtKB-KW"/>
</dbReference>
<keyword evidence="1" id="KW-0500">Molybdenum</keyword>
<protein>
    <recommendedName>
        <fullName evidence="3">Aldehyde oxidase/xanthine dehydrogenase a/b hammerhead domain-containing protein</fullName>
    </recommendedName>
</protein>
<evidence type="ECO:0000256" key="1">
    <source>
        <dbReference type="ARBA" id="ARBA00022505"/>
    </source>
</evidence>
<feature type="non-terminal residue" evidence="4">
    <location>
        <position position="112"/>
    </location>
</feature>
<feature type="domain" description="Aldehyde oxidase/xanthine dehydrogenase a/b hammerhead" evidence="3">
    <location>
        <begin position="20"/>
        <end position="112"/>
    </location>
</feature>
<dbReference type="InterPro" id="IPR036856">
    <property type="entry name" value="Ald_Oxase/Xan_DH_a/b_sf"/>
</dbReference>
<accession>X0VGA1</accession>
<dbReference type="AlphaFoldDB" id="X0VGA1"/>
<dbReference type="SMART" id="SM01008">
    <property type="entry name" value="Ald_Xan_dh_C"/>
    <property type="match status" value="1"/>
</dbReference>
<organism evidence="4">
    <name type="scientific">marine sediment metagenome</name>
    <dbReference type="NCBI Taxonomy" id="412755"/>
    <lineage>
        <taxon>unclassified sequences</taxon>
        <taxon>metagenomes</taxon>
        <taxon>ecological metagenomes</taxon>
    </lineage>
</organism>
<evidence type="ECO:0000259" key="3">
    <source>
        <dbReference type="SMART" id="SM01008"/>
    </source>
</evidence>
<dbReference type="Pfam" id="PF01315">
    <property type="entry name" value="Ald_Xan_dh_C"/>
    <property type="match status" value="1"/>
</dbReference>
<keyword evidence="2" id="KW-0560">Oxidoreductase</keyword>
<dbReference type="SUPFAM" id="SSF54665">
    <property type="entry name" value="CO dehydrogenase molybdoprotein N-domain-like"/>
    <property type="match status" value="1"/>
</dbReference>
<evidence type="ECO:0000313" key="4">
    <source>
        <dbReference type="EMBL" id="GAG11453.1"/>
    </source>
</evidence>
<dbReference type="GO" id="GO:0005506">
    <property type="term" value="F:iron ion binding"/>
    <property type="evidence" value="ECO:0007669"/>
    <property type="project" value="InterPro"/>
</dbReference>
<dbReference type="PANTHER" id="PTHR11908:SF132">
    <property type="entry name" value="ALDEHYDE OXIDASE 1-RELATED"/>
    <property type="match status" value="1"/>
</dbReference>
<dbReference type="InterPro" id="IPR016208">
    <property type="entry name" value="Ald_Oxase/xanthine_DH-like"/>
</dbReference>
<name>X0VGA1_9ZZZZ</name>
<evidence type="ECO:0000256" key="2">
    <source>
        <dbReference type="ARBA" id="ARBA00023002"/>
    </source>
</evidence>